<dbReference type="GO" id="GO:0005737">
    <property type="term" value="C:cytoplasm"/>
    <property type="evidence" value="ECO:0007669"/>
    <property type="project" value="TreeGrafter"/>
</dbReference>
<evidence type="ECO:0000313" key="3">
    <source>
        <dbReference type="Proteomes" id="UP001152607"/>
    </source>
</evidence>
<dbReference type="Pfam" id="PF00106">
    <property type="entry name" value="adh_short"/>
    <property type="match status" value="1"/>
</dbReference>
<dbReference type="EMBL" id="CAOQHR010000002">
    <property type="protein sequence ID" value="CAI6289628.1"/>
    <property type="molecule type" value="Genomic_DNA"/>
</dbReference>
<dbReference type="InterPro" id="IPR036291">
    <property type="entry name" value="NAD(P)-bd_dom_sf"/>
</dbReference>
<protein>
    <recommendedName>
        <fullName evidence="4">Short chain dehydrogenase</fullName>
    </recommendedName>
</protein>
<sequence>MAPSRPVVLITGGSNGIGLVTCDHLASKGTFQILLGTRSPEKGEKAVSEIKSKYPGSTISSLQIDITSDDSIAAAFKHVESTYGKLDALVNNAGICPTEFSRSILRETLETNVTSHAAVTETFAPLLSKSSSPRVLYVSSELGSITLRSDPKSRARDEEYKAYRISKAALNMLVACDAWEHSDYKVFGYCPGYVITDLAGMREEKIKQGFAQQPDGSARGIAAIVEGKRDAEAGKFLHGEEEGEVHPW</sequence>
<dbReference type="GO" id="GO:0016491">
    <property type="term" value="F:oxidoreductase activity"/>
    <property type="evidence" value="ECO:0007669"/>
    <property type="project" value="TreeGrafter"/>
</dbReference>
<evidence type="ECO:0008006" key="4">
    <source>
        <dbReference type="Google" id="ProtNLM"/>
    </source>
</evidence>
<name>A0A9W4U5V4_9PLEO</name>
<gene>
    <name evidence="2" type="ORF">PDIGIT_LOCUS2405</name>
</gene>
<dbReference type="Proteomes" id="UP001152607">
    <property type="component" value="Unassembled WGS sequence"/>
</dbReference>
<dbReference type="InterPro" id="IPR002347">
    <property type="entry name" value="SDR_fam"/>
</dbReference>
<dbReference type="OrthoDB" id="191139at2759"/>
<organism evidence="2 3">
    <name type="scientific">Periconia digitata</name>
    <dbReference type="NCBI Taxonomy" id="1303443"/>
    <lineage>
        <taxon>Eukaryota</taxon>
        <taxon>Fungi</taxon>
        <taxon>Dikarya</taxon>
        <taxon>Ascomycota</taxon>
        <taxon>Pezizomycotina</taxon>
        <taxon>Dothideomycetes</taxon>
        <taxon>Pleosporomycetidae</taxon>
        <taxon>Pleosporales</taxon>
        <taxon>Massarineae</taxon>
        <taxon>Periconiaceae</taxon>
        <taxon>Periconia</taxon>
    </lineage>
</organism>
<comment type="similarity">
    <text evidence="1">Belongs to the short-chain dehydrogenases/reductases (SDR) family.</text>
</comment>
<dbReference type="SUPFAM" id="SSF51735">
    <property type="entry name" value="NAD(P)-binding Rossmann-fold domains"/>
    <property type="match status" value="1"/>
</dbReference>
<dbReference type="GO" id="GO:0019748">
    <property type="term" value="P:secondary metabolic process"/>
    <property type="evidence" value="ECO:0007669"/>
    <property type="project" value="TreeGrafter"/>
</dbReference>
<evidence type="ECO:0000256" key="1">
    <source>
        <dbReference type="ARBA" id="ARBA00006484"/>
    </source>
</evidence>
<dbReference type="Gene3D" id="3.40.50.720">
    <property type="entry name" value="NAD(P)-binding Rossmann-like Domain"/>
    <property type="match status" value="1"/>
</dbReference>
<dbReference type="PRINTS" id="PR00081">
    <property type="entry name" value="GDHRDH"/>
</dbReference>
<comment type="caution">
    <text evidence="2">The sequence shown here is derived from an EMBL/GenBank/DDBJ whole genome shotgun (WGS) entry which is preliminary data.</text>
</comment>
<dbReference type="InterPro" id="IPR051468">
    <property type="entry name" value="Fungal_SecMetab_SDRs"/>
</dbReference>
<dbReference type="PANTHER" id="PTHR43544">
    <property type="entry name" value="SHORT-CHAIN DEHYDROGENASE/REDUCTASE"/>
    <property type="match status" value="1"/>
</dbReference>
<evidence type="ECO:0000313" key="2">
    <source>
        <dbReference type="EMBL" id="CAI6289628.1"/>
    </source>
</evidence>
<dbReference type="PANTHER" id="PTHR43544:SF32">
    <property type="entry name" value="CHAIN DEHYDROGENASE, PUTATIVE (AFU_ORTHOLOGUE AFUA_5G01530)-RELATED"/>
    <property type="match status" value="1"/>
</dbReference>
<accession>A0A9W4U5V4</accession>
<keyword evidence="3" id="KW-1185">Reference proteome</keyword>
<proteinExistence type="inferred from homology"/>
<reference evidence="2" key="1">
    <citation type="submission" date="2023-01" db="EMBL/GenBank/DDBJ databases">
        <authorList>
            <person name="Van Ghelder C."/>
            <person name="Rancurel C."/>
        </authorList>
    </citation>
    <scope>NUCLEOTIDE SEQUENCE</scope>
    <source>
        <strain evidence="2">CNCM I-4278</strain>
    </source>
</reference>
<dbReference type="AlphaFoldDB" id="A0A9W4U5V4"/>